<accession>M2XZE8</accession>
<evidence type="ECO:0000313" key="1">
    <source>
        <dbReference type="EMBL" id="EME38068.1"/>
    </source>
</evidence>
<name>M2XZE8_DOTSN</name>
<dbReference type="EMBL" id="KB446548">
    <property type="protein sequence ID" value="EME38068.1"/>
    <property type="molecule type" value="Genomic_DNA"/>
</dbReference>
<keyword evidence="2" id="KW-1185">Reference proteome</keyword>
<reference evidence="1 2" key="2">
    <citation type="journal article" date="2012" name="PLoS Pathog.">
        <title>Diverse lifestyles and strategies of plant pathogenesis encoded in the genomes of eighteen Dothideomycetes fungi.</title>
        <authorList>
            <person name="Ohm R.A."/>
            <person name="Feau N."/>
            <person name="Henrissat B."/>
            <person name="Schoch C.L."/>
            <person name="Horwitz B.A."/>
            <person name="Barry K.W."/>
            <person name="Condon B.J."/>
            <person name="Copeland A.C."/>
            <person name="Dhillon B."/>
            <person name="Glaser F."/>
            <person name="Hesse C.N."/>
            <person name="Kosti I."/>
            <person name="LaButti K."/>
            <person name="Lindquist E.A."/>
            <person name="Lucas S."/>
            <person name="Salamov A.A."/>
            <person name="Bradshaw R.E."/>
            <person name="Ciuffetti L."/>
            <person name="Hamelin R.C."/>
            <person name="Kema G.H.J."/>
            <person name="Lawrence C."/>
            <person name="Scott J.A."/>
            <person name="Spatafora J.W."/>
            <person name="Turgeon B.G."/>
            <person name="de Wit P.J.G.M."/>
            <person name="Zhong S."/>
            <person name="Goodwin S.B."/>
            <person name="Grigoriev I.V."/>
        </authorList>
    </citation>
    <scope>NUCLEOTIDE SEQUENCE [LARGE SCALE GENOMIC DNA]</scope>
    <source>
        <strain evidence="2">NZE10 / CBS 128990</strain>
    </source>
</reference>
<organism evidence="1 2">
    <name type="scientific">Dothistroma septosporum (strain NZE10 / CBS 128990)</name>
    <name type="common">Red band needle blight fungus</name>
    <name type="synonym">Mycosphaerella pini</name>
    <dbReference type="NCBI Taxonomy" id="675120"/>
    <lineage>
        <taxon>Eukaryota</taxon>
        <taxon>Fungi</taxon>
        <taxon>Dikarya</taxon>
        <taxon>Ascomycota</taxon>
        <taxon>Pezizomycotina</taxon>
        <taxon>Dothideomycetes</taxon>
        <taxon>Dothideomycetidae</taxon>
        <taxon>Mycosphaerellales</taxon>
        <taxon>Mycosphaerellaceae</taxon>
        <taxon>Dothistroma</taxon>
    </lineage>
</organism>
<reference evidence="2" key="1">
    <citation type="journal article" date="2012" name="PLoS Genet.">
        <title>The genomes of the fungal plant pathogens Cladosporium fulvum and Dothistroma septosporum reveal adaptation to different hosts and lifestyles but also signatures of common ancestry.</title>
        <authorList>
            <person name="de Wit P.J.G.M."/>
            <person name="van der Burgt A."/>
            <person name="Oekmen B."/>
            <person name="Stergiopoulos I."/>
            <person name="Abd-Elsalam K.A."/>
            <person name="Aerts A.L."/>
            <person name="Bahkali A.H."/>
            <person name="Beenen H.G."/>
            <person name="Chettri P."/>
            <person name="Cox M.P."/>
            <person name="Datema E."/>
            <person name="de Vries R.P."/>
            <person name="Dhillon B."/>
            <person name="Ganley A.R."/>
            <person name="Griffiths S.A."/>
            <person name="Guo Y."/>
            <person name="Hamelin R.C."/>
            <person name="Henrissat B."/>
            <person name="Kabir M.S."/>
            <person name="Jashni M.K."/>
            <person name="Kema G."/>
            <person name="Klaubauf S."/>
            <person name="Lapidus A."/>
            <person name="Levasseur A."/>
            <person name="Lindquist E."/>
            <person name="Mehrabi R."/>
            <person name="Ohm R.A."/>
            <person name="Owen T.J."/>
            <person name="Salamov A."/>
            <person name="Schwelm A."/>
            <person name="Schijlen E."/>
            <person name="Sun H."/>
            <person name="van den Burg H.A."/>
            <person name="van Ham R.C.H.J."/>
            <person name="Zhang S."/>
            <person name="Goodwin S.B."/>
            <person name="Grigoriev I.V."/>
            <person name="Collemare J."/>
            <person name="Bradshaw R.E."/>
        </authorList>
    </citation>
    <scope>NUCLEOTIDE SEQUENCE [LARGE SCALE GENOMIC DNA]</scope>
    <source>
        <strain evidence="2">NZE10 / CBS 128990</strain>
    </source>
</reference>
<dbReference type="AlphaFoldDB" id="M2XZE8"/>
<gene>
    <name evidence="1" type="ORF">DOTSEDRAFT_39610</name>
</gene>
<dbReference type="Proteomes" id="UP000016933">
    <property type="component" value="Unassembled WGS sequence"/>
</dbReference>
<proteinExistence type="predicted"/>
<dbReference type="HOGENOM" id="CLU_1713202_0_0_1"/>
<protein>
    <submittedName>
        <fullName evidence="1">Uncharacterized protein</fullName>
    </submittedName>
</protein>
<evidence type="ECO:0000313" key="2">
    <source>
        <dbReference type="Proteomes" id="UP000016933"/>
    </source>
</evidence>
<sequence length="153" mass="17220">MKQTSKNSSTEDKKRMRYASRIQSEVVNCSGGEVGGVRRTRDSSIRSLVRRKRGSSLKNEEVIGASARLRCERTYQEESSTMPNLQRLTTLVAPLGARTDTLEESLSLPPISIHNLPFKTHGPVCLAYVVVKQSQNEPRHYYGSRDEPSRPDE</sequence>